<name>A0A131YB50_RHIAP</name>
<dbReference type="Pfam" id="PF17256">
    <property type="entry name" value="ANAPC16"/>
    <property type="match status" value="1"/>
</dbReference>
<proteinExistence type="predicted"/>
<dbReference type="EMBL" id="GEDV01011974">
    <property type="protein sequence ID" value="JAP76583.1"/>
    <property type="molecule type" value="Transcribed_RNA"/>
</dbReference>
<evidence type="ECO:0000313" key="1">
    <source>
        <dbReference type="EMBL" id="JAP76583.1"/>
    </source>
</evidence>
<protein>
    <submittedName>
        <fullName evidence="1">Uncharacterized protein</fullName>
    </submittedName>
</protein>
<dbReference type="GO" id="GO:0005680">
    <property type="term" value="C:anaphase-promoting complex"/>
    <property type="evidence" value="ECO:0007669"/>
    <property type="project" value="InterPro"/>
</dbReference>
<organism evidence="1">
    <name type="scientific">Rhipicephalus appendiculatus</name>
    <name type="common">Brown ear tick</name>
    <dbReference type="NCBI Taxonomy" id="34631"/>
    <lineage>
        <taxon>Eukaryota</taxon>
        <taxon>Metazoa</taxon>
        <taxon>Ecdysozoa</taxon>
        <taxon>Arthropoda</taxon>
        <taxon>Chelicerata</taxon>
        <taxon>Arachnida</taxon>
        <taxon>Acari</taxon>
        <taxon>Parasitiformes</taxon>
        <taxon>Ixodida</taxon>
        <taxon>Ixodoidea</taxon>
        <taxon>Ixodidae</taxon>
        <taxon>Rhipicephalinae</taxon>
        <taxon>Rhipicephalus</taxon>
        <taxon>Rhipicephalus</taxon>
    </lineage>
</organism>
<sequence length="89" mass="10202">MAARSAGEDIRKVLFKEKPQYVIGTVASQKTSDLLSTRASLQFEHDVEVSLSSLEKELHEQRLQKLRAISEKLKEDAWKYEPIEKLLGM</sequence>
<dbReference type="AlphaFoldDB" id="A0A131YB50"/>
<accession>A0A131YB50</accession>
<dbReference type="GO" id="GO:0016567">
    <property type="term" value="P:protein ubiquitination"/>
    <property type="evidence" value="ECO:0007669"/>
    <property type="project" value="UniProtKB-UniPathway"/>
</dbReference>
<dbReference type="InterPro" id="IPR029641">
    <property type="entry name" value="APC16"/>
</dbReference>
<dbReference type="UniPathway" id="UPA00143"/>
<reference evidence="1" key="1">
    <citation type="journal article" date="2016" name="Ticks Tick Borne Dis.">
        <title>De novo assembly and annotation of the salivary gland transcriptome of Rhipicephalus appendiculatus male and female ticks during blood feeding.</title>
        <authorList>
            <person name="de Castro M.H."/>
            <person name="de Klerk D."/>
            <person name="Pienaar R."/>
            <person name="Latif A.A."/>
            <person name="Rees D.J."/>
            <person name="Mans B.J."/>
        </authorList>
    </citation>
    <scope>NUCLEOTIDE SEQUENCE</scope>
    <source>
        <tissue evidence="1">Salivary glands</tissue>
    </source>
</reference>